<dbReference type="AlphaFoldDB" id="A0A5Q2N535"/>
<feature type="region of interest" description="Disordered" evidence="1">
    <location>
        <begin position="1"/>
        <end position="84"/>
    </location>
</feature>
<reference evidence="3" key="1">
    <citation type="submission" date="2019-11" db="EMBL/GenBank/DDBJ databases">
        <title>Genome sequence of Heliorestis convoluta strain HH, an alkaliphilic and minimalistic phototrophic bacterium from a soda lake in Egypt.</title>
        <authorList>
            <person name="Dewey E.D."/>
            <person name="Stokes L.M."/>
            <person name="Burchell B.M."/>
            <person name="Shaffer K.N."/>
            <person name="Huntington A.M."/>
            <person name="Baker J.M."/>
            <person name="Nadendla S."/>
            <person name="Giglio M.G."/>
            <person name="Touchman J.W."/>
            <person name="Blankenship R.E."/>
            <person name="Madigan M.T."/>
            <person name="Sattley W.M."/>
        </authorList>
    </citation>
    <scope>NUCLEOTIDE SEQUENCE [LARGE SCALE GENOMIC DNA]</scope>
    <source>
        <strain evidence="3">HH</strain>
    </source>
</reference>
<dbReference type="KEGG" id="hcv:FTV88_2920"/>
<proteinExistence type="predicted"/>
<dbReference type="RefSeq" id="WP_153726063.1">
    <property type="nucleotide sequence ID" value="NZ_CP045875.1"/>
</dbReference>
<feature type="compositionally biased region" description="Basic and acidic residues" evidence="1">
    <location>
        <begin position="50"/>
        <end position="84"/>
    </location>
</feature>
<dbReference type="OrthoDB" id="2081696at2"/>
<evidence type="ECO:0000313" key="3">
    <source>
        <dbReference type="Proteomes" id="UP000366051"/>
    </source>
</evidence>
<gene>
    <name evidence="2" type="ORF">FTV88_2920</name>
</gene>
<sequence>MTTSDKKEDRIYPLPRREDQRDVGPEQVDPITTGVVDEGNFGLGVGVPDMDERDRFTDPVDDYQKEGHHNLEQRETNRPHDADTRITEASMAEVNERATKDLDLEFFRRARNNFEELPLQKADLQTFNGTVKDFAEEEEELK</sequence>
<evidence type="ECO:0000256" key="1">
    <source>
        <dbReference type="SAM" id="MobiDB-lite"/>
    </source>
</evidence>
<name>A0A5Q2N535_9FIRM</name>
<feature type="compositionally biased region" description="Basic and acidic residues" evidence="1">
    <location>
        <begin position="1"/>
        <end position="24"/>
    </location>
</feature>
<evidence type="ECO:0000313" key="2">
    <source>
        <dbReference type="EMBL" id="QGG49009.1"/>
    </source>
</evidence>
<accession>A0A5Q2N535</accession>
<dbReference type="Proteomes" id="UP000366051">
    <property type="component" value="Chromosome"/>
</dbReference>
<organism evidence="2 3">
    <name type="scientific">Heliorestis convoluta</name>
    <dbReference type="NCBI Taxonomy" id="356322"/>
    <lineage>
        <taxon>Bacteria</taxon>
        <taxon>Bacillati</taxon>
        <taxon>Bacillota</taxon>
        <taxon>Clostridia</taxon>
        <taxon>Eubacteriales</taxon>
        <taxon>Heliobacteriaceae</taxon>
        <taxon>Heliorestis</taxon>
    </lineage>
</organism>
<keyword evidence="3" id="KW-1185">Reference proteome</keyword>
<dbReference type="EMBL" id="CP045875">
    <property type="protein sequence ID" value="QGG49009.1"/>
    <property type="molecule type" value="Genomic_DNA"/>
</dbReference>
<protein>
    <submittedName>
        <fullName evidence="2">Uncharacterized protein</fullName>
    </submittedName>
</protein>